<evidence type="ECO:0000259" key="1">
    <source>
        <dbReference type="Pfam" id="PF23645"/>
    </source>
</evidence>
<dbReference type="eggNOG" id="ENOG502QSDT">
    <property type="taxonomic scope" value="Eukaryota"/>
</dbReference>
<dbReference type="Pfam" id="PF23646">
    <property type="entry name" value="IgD2_Trs65"/>
    <property type="match status" value="1"/>
</dbReference>
<dbReference type="GO" id="GO:1990071">
    <property type="term" value="C:TRAPPII protein complex"/>
    <property type="evidence" value="ECO:0000318"/>
    <property type="project" value="GO_Central"/>
</dbReference>
<evidence type="ECO:0000313" key="4">
    <source>
        <dbReference type="Proteomes" id="UP000000591"/>
    </source>
</evidence>
<dbReference type="InterPro" id="IPR055426">
    <property type="entry name" value="IgD2_Trs65"/>
</dbReference>
<dbReference type="OrthoDB" id="4048430at2759"/>
<dbReference type="InParanoid" id="Q74Z93"/>
<dbReference type="GO" id="GO:0005802">
    <property type="term" value="C:trans-Golgi network"/>
    <property type="evidence" value="ECO:0000318"/>
    <property type="project" value="GO_Central"/>
</dbReference>
<dbReference type="Proteomes" id="UP000000591">
    <property type="component" value="Chromosome VII"/>
</dbReference>
<dbReference type="PANTHER" id="PTHR28159">
    <property type="entry name" value="TRAFFICKING PROTEIN PARTICLE COMPLEX II-SPECIFIC SUBUNIT 65"/>
    <property type="match status" value="1"/>
</dbReference>
<proteinExistence type="predicted"/>
<dbReference type="EMBL" id="AE016820">
    <property type="protein sequence ID" value="AAS54800.1"/>
    <property type="molecule type" value="Genomic_DNA"/>
</dbReference>
<gene>
    <name evidence="3" type="ORF">AGOS_AGR310C</name>
</gene>
<dbReference type="HOGENOM" id="CLU_042571_0_0_1"/>
<feature type="domain" description="Trafficking protein particle complex II-specific subunit 65 IgD2" evidence="2">
    <location>
        <begin position="160"/>
        <end position="275"/>
    </location>
</feature>
<sequence length="454" mass="51628">MELLLPVSDSGPEARELSSLRGLHESRHFLIFDENLPIYLHYDPQSYEWRGLVIRINETVMFEGRDRSIWRVCGEDNVWKLDPEIVRERLFHSNVVMNNGNRNRITLHVLYTEKGMGATIVPGQEKTLPCFEALAEQELKAMVVDSAPEKEASLSYPIYSLLNVRLRNFTLPTKSIVLSSLDFQASKSFCELVRDPQISISFIKYELVDGVSAVSLAPMCSTKFPLVMSQYDSFSIIYRLVENKQRSQRIRITIEYQLTSDAHVYPVVTSWDTEVSSRRMGAGTAVYQPPSQSNTTYTTPYAASVPFFGNVLTSSANHLESTVSLHQQIQPKFNANVSFTFFEPAVLVSVGRKFTLRLLVSNSSQCAINLVVYYSSIRAKETHDMRRRRQYEGIVLLSNDYKVPIIYPGETYELELHCIAFIPGYYHHLRGLKVVDLDTKAVQEIGHSISILAS</sequence>
<name>Q74Z93_EREGS</name>
<dbReference type="STRING" id="284811.Q74Z93"/>
<dbReference type="AlphaFoldDB" id="Q74Z93"/>
<dbReference type="Pfam" id="PF23645">
    <property type="entry name" value="IgD1_Trs65"/>
    <property type="match status" value="1"/>
</dbReference>
<dbReference type="PANTHER" id="PTHR28159:SF1">
    <property type="entry name" value="TRAFFICKING PROTEIN PARTICLE COMPLEX II-SPECIFIC SUBUNIT 65"/>
    <property type="match status" value="1"/>
</dbReference>
<dbReference type="GeneID" id="4623279"/>
<dbReference type="RefSeq" id="NP_986976.1">
    <property type="nucleotide sequence ID" value="NM_212038.1"/>
</dbReference>
<protein>
    <submittedName>
        <fullName evidence="3">AGR310Cp</fullName>
    </submittedName>
</protein>
<dbReference type="InterPro" id="IPR024662">
    <property type="entry name" value="Trs65"/>
</dbReference>
<organism evidence="3 4">
    <name type="scientific">Eremothecium gossypii (strain ATCC 10895 / CBS 109.51 / FGSC 9923 / NRRL Y-1056)</name>
    <name type="common">Yeast</name>
    <name type="synonym">Ashbya gossypii</name>
    <dbReference type="NCBI Taxonomy" id="284811"/>
    <lineage>
        <taxon>Eukaryota</taxon>
        <taxon>Fungi</taxon>
        <taxon>Dikarya</taxon>
        <taxon>Ascomycota</taxon>
        <taxon>Saccharomycotina</taxon>
        <taxon>Saccharomycetes</taxon>
        <taxon>Saccharomycetales</taxon>
        <taxon>Saccharomycetaceae</taxon>
        <taxon>Eremothecium</taxon>
    </lineage>
</organism>
<dbReference type="GO" id="GO:0006891">
    <property type="term" value="P:intra-Golgi vesicle-mediated transport"/>
    <property type="evidence" value="ECO:0000318"/>
    <property type="project" value="GO_Central"/>
</dbReference>
<keyword evidence="4" id="KW-1185">Reference proteome</keyword>
<dbReference type="KEGG" id="ago:AGOS_AGR310C"/>
<reference evidence="4" key="2">
    <citation type="journal article" date="2013" name="G3 (Bethesda)">
        <title>Genomes of Ashbya fungi isolated from insects reveal four mating-type loci, numerous translocations, lack of transposons, and distinct gene duplications.</title>
        <authorList>
            <person name="Dietrich F.S."/>
            <person name="Voegeli S."/>
            <person name="Kuo S."/>
            <person name="Philippsen P."/>
        </authorList>
    </citation>
    <scope>GENOME REANNOTATION</scope>
    <source>
        <strain evidence="4">ATCC 10895 / CBS 109.51 / FGSC 9923 / NRRL Y-1056</strain>
    </source>
</reference>
<feature type="domain" description="Trafficking protein particle complex II-specific subunit 65 IgD1" evidence="1">
    <location>
        <begin position="13"/>
        <end position="112"/>
    </location>
</feature>
<evidence type="ECO:0000259" key="2">
    <source>
        <dbReference type="Pfam" id="PF23646"/>
    </source>
</evidence>
<dbReference type="InterPro" id="IPR055425">
    <property type="entry name" value="IgD1_Trs65"/>
</dbReference>
<reference evidence="3 4" key="1">
    <citation type="journal article" date="2004" name="Science">
        <title>The Ashbya gossypii genome as a tool for mapping the ancient Saccharomyces cerevisiae genome.</title>
        <authorList>
            <person name="Dietrich F.S."/>
            <person name="Voegeli S."/>
            <person name="Brachat S."/>
            <person name="Lerch A."/>
            <person name="Gates K."/>
            <person name="Steiner S."/>
            <person name="Mohr C."/>
            <person name="Pohlmann R."/>
            <person name="Luedi P."/>
            <person name="Choi S."/>
            <person name="Wing R.A."/>
            <person name="Flavier A."/>
            <person name="Gaffney T.D."/>
            <person name="Philippsen P."/>
        </authorList>
    </citation>
    <scope>NUCLEOTIDE SEQUENCE [LARGE SCALE GENOMIC DNA]</scope>
    <source>
        <strain evidence="4">ATCC 10895 / CBS 109.51 / FGSC 9923 / NRRL Y-1056</strain>
    </source>
</reference>
<dbReference type="FunCoup" id="Q74Z93">
    <property type="interactions" value="62"/>
</dbReference>
<evidence type="ECO:0000313" key="3">
    <source>
        <dbReference type="EMBL" id="AAS54800.1"/>
    </source>
</evidence>
<accession>Q74Z93</accession>
<dbReference type="OMA" id="VMNNGYN"/>